<reference evidence="1" key="1">
    <citation type="submission" date="2023-04" db="EMBL/GenBank/DDBJ databases">
        <title>Ambrosiozyma monospora NBRC 10751.</title>
        <authorList>
            <person name="Ichikawa N."/>
            <person name="Sato H."/>
            <person name="Tonouchi N."/>
        </authorList>
    </citation>
    <scope>NUCLEOTIDE SEQUENCE</scope>
    <source>
        <strain evidence="1">NBRC 10751</strain>
    </source>
</reference>
<keyword evidence="2" id="KW-1185">Reference proteome</keyword>
<organism evidence="1 2">
    <name type="scientific">Ambrosiozyma monospora</name>
    <name type="common">Yeast</name>
    <name type="synonym">Endomycopsis monosporus</name>
    <dbReference type="NCBI Taxonomy" id="43982"/>
    <lineage>
        <taxon>Eukaryota</taxon>
        <taxon>Fungi</taxon>
        <taxon>Dikarya</taxon>
        <taxon>Ascomycota</taxon>
        <taxon>Saccharomycotina</taxon>
        <taxon>Pichiomycetes</taxon>
        <taxon>Pichiales</taxon>
        <taxon>Pichiaceae</taxon>
        <taxon>Ambrosiozyma</taxon>
    </lineage>
</organism>
<evidence type="ECO:0000313" key="2">
    <source>
        <dbReference type="Proteomes" id="UP001165064"/>
    </source>
</evidence>
<name>A0ACB5SVR0_AMBMO</name>
<gene>
    <name evidence="1" type="ORF">Amon02_000183500</name>
</gene>
<comment type="caution">
    <text evidence="1">The sequence shown here is derived from an EMBL/GenBank/DDBJ whole genome shotgun (WGS) entry which is preliminary data.</text>
</comment>
<dbReference type="Proteomes" id="UP001165064">
    <property type="component" value="Unassembled WGS sequence"/>
</dbReference>
<sequence>MSWFTPQIYDSEDPTYPSLPEDGNLTVYEYKSTSAEKKRLSQLESETHQLPSDSQSKGVEPIIEDDETVVKDTTSPKQSEQNDDQQKQQSSGEVQSSDKAQDENEKEKQPEHHLMKKPSSILGKPVPKATAASDFAHKFNDSSHKRNKLAHNKMTSSRHKKSTMKPAEVPWNESSYVNSSEIRAPGF</sequence>
<accession>A0ACB5SVR0</accession>
<evidence type="ECO:0000313" key="1">
    <source>
        <dbReference type="EMBL" id="GME74626.1"/>
    </source>
</evidence>
<protein>
    <submittedName>
        <fullName evidence="1">Unnamed protein product</fullName>
    </submittedName>
</protein>
<proteinExistence type="predicted"/>
<dbReference type="EMBL" id="BSXS01000973">
    <property type="protein sequence ID" value="GME74626.1"/>
    <property type="molecule type" value="Genomic_DNA"/>
</dbReference>